<keyword evidence="8" id="KW-0732">Signal</keyword>
<reference evidence="11" key="1">
    <citation type="journal article" date="2019" name="Int. J. Syst. Evol. Microbiol.">
        <title>The Global Catalogue of Microorganisms (GCM) 10K type strain sequencing project: providing services to taxonomists for standard genome sequencing and annotation.</title>
        <authorList>
            <consortium name="The Broad Institute Genomics Platform"/>
            <consortium name="The Broad Institute Genome Sequencing Center for Infectious Disease"/>
            <person name="Wu L."/>
            <person name="Ma J."/>
        </authorList>
    </citation>
    <scope>NUCLEOTIDE SEQUENCE [LARGE SCALE GENOMIC DNA]</scope>
    <source>
        <strain evidence="11">CECT 8010</strain>
    </source>
</reference>
<dbReference type="InterPro" id="IPR038063">
    <property type="entry name" value="Transpep_catalytic_dom"/>
</dbReference>
<dbReference type="RefSeq" id="WP_379015194.1">
    <property type="nucleotide sequence ID" value="NZ_JBHSDC010000029.1"/>
</dbReference>
<evidence type="ECO:0000256" key="1">
    <source>
        <dbReference type="ARBA" id="ARBA00004752"/>
    </source>
</evidence>
<feature type="active site" description="Proton donor/acceptor" evidence="7">
    <location>
        <position position="130"/>
    </location>
</feature>
<keyword evidence="5 7" id="KW-0573">Peptidoglycan synthesis</keyword>
<feature type="signal peptide" evidence="8">
    <location>
        <begin position="1"/>
        <end position="21"/>
    </location>
</feature>
<sequence length="175" mass="19900">MKSLRNFALLIFILAATTSFKYLGTAGKDDFYVIIDKSDYELKVYDAANNWLVTYPVVFGSKDLGDKLVEGDRKTPEGTFHIVAKRPHAKWERFLSIDYPNAESYQKFNERKAQGIIPANAKIGGSIGIHGTWPHEEFAVDLYQNWTMGCVSTKNEYIDKLFDVLPVGTRVIIQR</sequence>
<comment type="pathway">
    <text evidence="1 7">Cell wall biogenesis; peptidoglycan biosynthesis.</text>
</comment>
<evidence type="ECO:0000259" key="9">
    <source>
        <dbReference type="PROSITE" id="PS52029"/>
    </source>
</evidence>
<gene>
    <name evidence="10" type="ORF">ACFOW1_14345</name>
</gene>
<keyword evidence="11" id="KW-1185">Reference proteome</keyword>
<dbReference type="Proteomes" id="UP001595906">
    <property type="component" value="Unassembled WGS sequence"/>
</dbReference>
<keyword evidence="4 7" id="KW-0133">Cell shape</keyword>
<proteinExistence type="inferred from homology"/>
<dbReference type="PROSITE" id="PS52029">
    <property type="entry name" value="LD_TPASE"/>
    <property type="match status" value="1"/>
</dbReference>
<keyword evidence="6 7" id="KW-0961">Cell wall biogenesis/degradation</keyword>
<evidence type="ECO:0000256" key="2">
    <source>
        <dbReference type="ARBA" id="ARBA00005992"/>
    </source>
</evidence>
<organism evidence="10 11">
    <name type="scientific">Parasediminibacterium paludis</name>
    <dbReference type="NCBI Taxonomy" id="908966"/>
    <lineage>
        <taxon>Bacteria</taxon>
        <taxon>Pseudomonadati</taxon>
        <taxon>Bacteroidota</taxon>
        <taxon>Chitinophagia</taxon>
        <taxon>Chitinophagales</taxon>
        <taxon>Chitinophagaceae</taxon>
        <taxon>Parasediminibacterium</taxon>
    </lineage>
</organism>
<dbReference type="CDD" id="cd16913">
    <property type="entry name" value="YkuD_like"/>
    <property type="match status" value="1"/>
</dbReference>
<feature type="domain" description="L,D-TPase catalytic" evidence="9">
    <location>
        <begin position="31"/>
        <end position="174"/>
    </location>
</feature>
<feature type="active site" description="Nucleophile" evidence="7">
    <location>
        <position position="150"/>
    </location>
</feature>
<accession>A0ABV8Q0W8</accession>
<evidence type="ECO:0000256" key="8">
    <source>
        <dbReference type="SAM" id="SignalP"/>
    </source>
</evidence>
<evidence type="ECO:0000313" key="11">
    <source>
        <dbReference type="Proteomes" id="UP001595906"/>
    </source>
</evidence>
<dbReference type="GO" id="GO:0016740">
    <property type="term" value="F:transferase activity"/>
    <property type="evidence" value="ECO:0007669"/>
    <property type="project" value="UniProtKB-KW"/>
</dbReference>
<dbReference type="PANTHER" id="PTHR36699">
    <property type="entry name" value="LD-TRANSPEPTIDASE"/>
    <property type="match status" value="1"/>
</dbReference>
<dbReference type="Gene3D" id="2.40.440.10">
    <property type="entry name" value="L,D-transpeptidase catalytic domain-like"/>
    <property type="match status" value="1"/>
</dbReference>
<evidence type="ECO:0000256" key="7">
    <source>
        <dbReference type="PROSITE-ProRule" id="PRU01373"/>
    </source>
</evidence>
<name>A0ABV8Q0W8_9BACT</name>
<evidence type="ECO:0000256" key="4">
    <source>
        <dbReference type="ARBA" id="ARBA00022960"/>
    </source>
</evidence>
<evidence type="ECO:0000256" key="5">
    <source>
        <dbReference type="ARBA" id="ARBA00022984"/>
    </source>
</evidence>
<evidence type="ECO:0000256" key="6">
    <source>
        <dbReference type="ARBA" id="ARBA00023316"/>
    </source>
</evidence>
<dbReference type="SUPFAM" id="SSF141523">
    <property type="entry name" value="L,D-transpeptidase catalytic domain-like"/>
    <property type="match status" value="1"/>
</dbReference>
<protein>
    <submittedName>
        <fullName evidence="10">Murein L,D-transpeptidase family protein</fullName>
        <ecNumber evidence="10">2.-.-.-</ecNumber>
    </submittedName>
</protein>
<feature type="chain" id="PRO_5045575140" evidence="8">
    <location>
        <begin position="22"/>
        <end position="175"/>
    </location>
</feature>
<dbReference type="Pfam" id="PF03734">
    <property type="entry name" value="YkuD"/>
    <property type="match status" value="1"/>
</dbReference>
<evidence type="ECO:0000256" key="3">
    <source>
        <dbReference type="ARBA" id="ARBA00022679"/>
    </source>
</evidence>
<comment type="similarity">
    <text evidence="2">Belongs to the YkuD family.</text>
</comment>
<keyword evidence="3 10" id="KW-0808">Transferase</keyword>
<dbReference type="InterPro" id="IPR005490">
    <property type="entry name" value="LD_TPept_cat_dom"/>
</dbReference>
<comment type="caution">
    <text evidence="10">The sequence shown here is derived from an EMBL/GenBank/DDBJ whole genome shotgun (WGS) entry which is preliminary data.</text>
</comment>
<dbReference type="EC" id="2.-.-.-" evidence="10"/>
<dbReference type="EMBL" id="JBHSDC010000029">
    <property type="protein sequence ID" value="MFC4233078.1"/>
    <property type="molecule type" value="Genomic_DNA"/>
</dbReference>
<evidence type="ECO:0000313" key="10">
    <source>
        <dbReference type="EMBL" id="MFC4233078.1"/>
    </source>
</evidence>
<dbReference type="PANTHER" id="PTHR36699:SF1">
    <property type="entry name" value="L,D-TRANSPEPTIDASE YAFK-RELATED"/>
    <property type="match status" value="1"/>
</dbReference>